<dbReference type="PANTHER" id="PTHR46470:SF4">
    <property type="entry name" value="5-AMINO-6-(5-PHOSPHO-D-RIBITYLAMINO)URACIL PHOSPHATASE YIGB"/>
    <property type="match status" value="1"/>
</dbReference>
<dbReference type="NCBIfam" id="TIGR01509">
    <property type="entry name" value="HAD-SF-IA-v3"/>
    <property type="match status" value="1"/>
</dbReference>
<name>A0A108UBX5_9GAMM</name>
<dbReference type="SFLD" id="SFLDG01129">
    <property type="entry name" value="C1.5:_HAD__Beta-PGM__Phosphata"/>
    <property type="match status" value="1"/>
</dbReference>
<evidence type="ECO:0000313" key="5">
    <source>
        <dbReference type="Proteomes" id="UP000023435"/>
    </source>
</evidence>
<dbReference type="Proteomes" id="UP000023435">
    <property type="component" value="Unassembled WGS sequence"/>
</dbReference>
<sequence>MTLPIRAITLDLDDTIWPIAPVMIRAESVLIDWLREHAPRTAERYPAQAMRELRDRIAAQRPDLAHDFTEQRRLTLEHMLRDSGDDTALAAAAFDVFFAARCEVEHYADSEHALARLAARLPLAALTNGNADLHRIGLMPLFRFQLGAREHGRAKPDASIFHAACARLEVEPSQVLHVGDDIEMDVVGGAQAGLRTCWINREHRSWPREHARPDLEFTTLAELADWLDAAHRTDTATA</sequence>
<dbReference type="EMBL" id="JAJA02000001">
    <property type="protein sequence ID" value="KWS06356.1"/>
    <property type="molecule type" value="Genomic_DNA"/>
</dbReference>
<dbReference type="Gene3D" id="3.40.50.1000">
    <property type="entry name" value="HAD superfamily/HAD-like"/>
    <property type="match status" value="1"/>
</dbReference>
<dbReference type="Gene3D" id="1.20.120.1600">
    <property type="match status" value="1"/>
</dbReference>
<keyword evidence="3" id="KW-0460">Magnesium</keyword>
<dbReference type="InterPro" id="IPR051400">
    <property type="entry name" value="HAD-like_hydrolase"/>
</dbReference>
<comment type="caution">
    <text evidence="4">The sequence shown here is derived from an EMBL/GenBank/DDBJ whole genome shotgun (WGS) entry which is preliminary data.</text>
</comment>
<reference evidence="4 5" key="1">
    <citation type="journal article" date="2014" name="Genome Announc.">
        <title>Draft Genome Sequence of Lysobacter capsici AZ78, a Bacterium Antagonistic to Plant-Pathogenic Oomycetes.</title>
        <authorList>
            <person name="Puopolo G."/>
            <person name="Sonego P."/>
            <person name="Engelen K."/>
            <person name="Pertot I."/>
        </authorList>
    </citation>
    <scope>NUCLEOTIDE SEQUENCE [LARGE SCALE GENOMIC DNA]</scope>
    <source>
        <strain evidence="4 5">AZ78</strain>
    </source>
</reference>
<protein>
    <submittedName>
        <fullName evidence="4">Hydrolase</fullName>
    </submittedName>
</protein>
<dbReference type="InterPro" id="IPR023214">
    <property type="entry name" value="HAD_sf"/>
</dbReference>
<dbReference type="GO" id="GO:0009231">
    <property type="term" value="P:riboflavin biosynthetic process"/>
    <property type="evidence" value="ECO:0007669"/>
    <property type="project" value="TreeGrafter"/>
</dbReference>
<organism evidence="4 5">
    <name type="scientific">Lysobacter capsici AZ78</name>
    <dbReference type="NCBI Taxonomy" id="1444315"/>
    <lineage>
        <taxon>Bacteria</taxon>
        <taxon>Pseudomonadati</taxon>
        <taxon>Pseudomonadota</taxon>
        <taxon>Gammaproteobacteria</taxon>
        <taxon>Lysobacterales</taxon>
        <taxon>Lysobacteraceae</taxon>
        <taxon>Lysobacter</taxon>
    </lineage>
</organism>
<evidence type="ECO:0000256" key="1">
    <source>
        <dbReference type="ARBA" id="ARBA00001946"/>
    </source>
</evidence>
<dbReference type="SFLD" id="SFLDS00003">
    <property type="entry name" value="Haloacid_Dehalogenase"/>
    <property type="match status" value="1"/>
</dbReference>
<dbReference type="AlphaFoldDB" id="A0A108UBX5"/>
<evidence type="ECO:0000256" key="3">
    <source>
        <dbReference type="ARBA" id="ARBA00022842"/>
    </source>
</evidence>
<evidence type="ECO:0000313" key="4">
    <source>
        <dbReference type="EMBL" id="KWS06356.1"/>
    </source>
</evidence>
<keyword evidence="2 4" id="KW-0378">Hydrolase</keyword>
<dbReference type="NCBIfam" id="TIGR01549">
    <property type="entry name" value="HAD-SF-IA-v1"/>
    <property type="match status" value="1"/>
</dbReference>
<dbReference type="SUPFAM" id="SSF56784">
    <property type="entry name" value="HAD-like"/>
    <property type="match status" value="1"/>
</dbReference>
<dbReference type="InterPro" id="IPR006439">
    <property type="entry name" value="HAD-SF_hydro_IA"/>
</dbReference>
<proteinExistence type="predicted"/>
<dbReference type="RefSeq" id="WP_036106351.1">
    <property type="nucleotide sequence ID" value="NZ_JAJA02000001.1"/>
</dbReference>
<keyword evidence="5" id="KW-1185">Reference proteome</keyword>
<dbReference type="Pfam" id="PF00702">
    <property type="entry name" value="Hydrolase"/>
    <property type="match status" value="1"/>
</dbReference>
<dbReference type="InterPro" id="IPR036412">
    <property type="entry name" value="HAD-like_sf"/>
</dbReference>
<dbReference type="GO" id="GO:0016787">
    <property type="term" value="F:hydrolase activity"/>
    <property type="evidence" value="ECO:0007669"/>
    <property type="project" value="UniProtKB-KW"/>
</dbReference>
<comment type="cofactor">
    <cofactor evidence="1">
        <name>Mg(2+)</name>
        <dbReference type="ChEBI" id="CHEBI:18420"/>
    </cofactor>
</comment>
<gene>
    <name evidence="4" type="ORF">AZ78_3912</name>
</gene>
<accession>A0A108UBX5</accession>
<dbReference type="PANTHER" id="PTHR46470">
    <property type="entry name" value="N-ACYLNEURAMINATE-9-PHOSPHATASE"/>
    <property type="match status" value="1"/>
</dbReference>
<evidence type="ECO:0000256" key="2">
    <source>
        <dbReference type="ARBA" id="ARBA00022801"/>
    </source>
</evidence>
<dbReference type="OrthoDB" id="367448at2"/>